<dbReference type="Gene3D" id="2.120.10.30">
    <property type="entry name" value="TolB, C-terminal domain"/>
    <property type="match status" value="1"/>
</dbReference>
<organism evidence="1 2">
    <name type="scientific">Papaver nudicaule</name>
    <name type="common">Iceland poppy</name>
    <dbReference type="NCBI Taxonomy" id="74823"/>
    <lineage>
        <taxon>Eukaryota</taxon>
        <taxon>Viridiplantae</taxon>
        <taxon>Streptophyta</taxon>
        <taxon>Embryophyta</taxon>
        <taxon>Tracheophyta</taxon>
        <taxon>Spermatophyta</taxon>
        <taxon>Magnoliopsida</taxon>
        <taxon>Ranunculales</taxon>
        <taxon>Papaveraceae</taxon>
        <taxon>Papaveroideae</taxon>
        <taxon>Papaver</taxon>
    </lineage>
</organism>
<dbReference type="FunFam" id="2.120.10.30:FF:000108">
    <property type="entry name" value="NHL domain-containing protein"/>
    <property type="match status" value="1"/>
</dbReference>
<comment type="caution">
    <text evidence="1">The sequence shown here is derived from an EMBL/GenBank/DDBJ whole genome shotgun (WGS) entry which is preliminary data.</text>
</comment>
<dbReference type="Proteomes" id="UP001177140">
    <property type="component" value="Unassembled WGS sequence"/>
</dbReference>
<evidence type="ECO:0000313" key="1">
    <source>
        <dbReference type="EMBL" id="MCL7046557.1"/>
    </source>
</evidence>
<proteinExistence type="predicted"/>
<dbReference type="PANTHER" id="PTHR46388:SF3">
    <property type="entry name" value="DUF1618 DOMAIN-CONTAINING PROTEIN"/>
    <property type="match status" value="1"/>
</dbReference>
<name>A0AA42B029_PAPNU</name>
<reference evidence="1" key="1">
    <citation type="submission" date="2022-03" db="EMBL/GenBank/DDBJ databases">
        <title>A functionally conserved STORR gene fusion in Papaver species that diverged 16.8 million years ago.</title>
        <authorList>
            <person name="Catania T."/>
        </authorList>
    </citation>
    <scope>NUCLEOTIDE SEQUENCE</scope>
    <source>
        <strain evidence="1">S-191538</strain>
    </source>
</reference>
<accession>A0AA42B029</accession>
<dbReference type="EMBL" id="JAJJMA010282794">
    <property type="protein sequence ID" value="MCL7046557.1"/>
    <property type="molecule type" value="Genomic_DNA"/>
</dbReference>
<dbReference type="InterPro" id="IPR011042">
    <property type="entry name" value="6-blade_b-propeller_TolB-like"/>
</dbReference>
<keyword evidence="2" id="KW-1185">Reference proteome</keyword>
<sequence>MGFRFHRISGIAKILPRICNSTMINQQARNITTVVPSKFQFPIPHVSVNLDQTNVHRLSQFHRLSPVSEIPNQLAPDVNLIAFLESAVDELEGPDHCWLNKPEESKQHFDRNGTFLVLVNAFTSNSSMLSSDNALMLETVKLLQRRHPELRIFGFQSHSSDRYVPARTCIVHTIMKEYITFPILLSNKTFSEEVEGPCYVIFKDFKSPLQYIERTTEVEMLGKAIEELNLVQHELLDQHMKGVETKKADVVMEPYDSSLRNLLLYFPGCISVDEDENRLFLSDSNHHRIIIFDGSGKIIDCIGSSPGFEDGDFDSAKLLRPASLFYDAVDNCLYFVDSENCAIRKADIGSRTLETLYPNFNAGKKLSSSIWSWISENLLITFFPKGREELLQSEEFDSEMLIFPWHLMKEQNNLFIINTSFQTLWIMDASSGEIKEVITGYPNIMKICGEMISEKRSLLNQIPENLLPQRVNSGCLREGYPYDSLMSSVATFNNKILFCDTVGQTILRLDMDSGGISELRLSNFEFLGLPYWYCCPPESVFVSGVVSERPGIDHFQSFSVLSGRCDIDVNVQIPEDTELAAPLQEGCIWRQARGSASEVSGSEEVAASAKKVGIAQQWFEELDNLAFSREESSTEEDKNLSNFHQDSRVLINSVVNISPGTSEVVINAVLYLKLNRNLNCFGNHQEEKAKRIVEKLNPHHKISEQQRDACVQLMLESKRDLGELIFMRPLQIRIGLAGQDCPKGDTANEIVLTDSKIEVNVSLRYNIFLSIRRRKKKSFKWGD</sequence>
<gene>
    <name evidence="1" type="ORF">MKW94_012580</name>
</gene>
<evidence type="ECO:0000313" key="2">
    <source>
        <dbReference type="Proteomes" id="UP001177140"/>
    </source>
</evidence>
<evidence type="ECO:0008006" key="3">
    <source>
        <dbReference type="Google" id="ProtNLM"/>
    </source>
</evidence>
<protein>
    <recommendedName>
        <fullName evidence="3">NHL repeat-containing protein 2</fullName>
    </recommendedName>
</protein>
<dbReference type="AlphaFoldDB" id="A0AA42B029"/>
<dbReference type="SUPFAM" id="SSF63825">
    <property type="entry name" value="YWTD domain"/>
    <property type="match status" value="1"/>
</dbReference>
<dbReference type="PANTHER" id="PTHR46388">
    <property type="entry name" value="NHL REPEAT-CONTAINING PROTEIN 2"/>
    <property type="match status" value="1"/>
</dbReference>